<keyword evidence="2 6" id="KW-0813">Transport</keyword>
<keyword evidence="6" id="KW-0963">Cytoplasm</keyword>
<dbReference type="SUPFAM" id="SSF52833">
    <property type="entry name" value="Thioredoxin-like"/>
    <property type="match status" value="1"/>
</dbReference>
<evidence type="ECO:0000256" key="6">
    <source>
        <dbReference type="RuleBase" id="RU364065"/>
    </source>
</evidence>
<dbReference type="Gene3D" id="3.40.30.10">
    <property type="entry name" value="Glutaredoxin"/>
    <property type="match status" value="1"/>
</dbReference>
<comment type="function">
    <text evidence="6">Has a glutathione-disulfide oxidoreductase activity in the presence of NADPH and glutathione reductase. Reduces low molecular weight disulfides and proteins.</text>
</comment>
<dbReference type="Pfam" id="PF00462">
    <property type="entry name" value="Glutaredoxin"/>
    <property type="match status" value="1"/>
</dbReference>
<dbReference type="InterPro" id="IPR011900">
    <property type="entry name" value="GRX_bact"/>
</dbReference>
<dbReference type="EMBL" id="CP016027">
    <property type="protein sequence ID" value="ANJ67466.1"/>
    <property type="molecule type" value="Genomic_DNA"/>
</dbReference>
<dbReference type="PRINTS" id="PR00160">
    <property type="entry name" value="GLUTAREDOXIN"/>
</dbReference>
<comment type="similarity">
    <text evidence="1 6">Belongs to the glutaredoxin family.</text>
</comment>
<dbReference type="PROSITE" id="PS00195">
    <property type="entry name" value="GLUTAREDOXIN_1"/>
    <property type="match status" value="1"/>
</dbReference>
<dbReference type="PANTHER" id="PTHR45694">
    <property type="entry name" value="GLUTAREDOXIN 2"/>
    <property type="match status" value="1"/>
</dbReference>
<dbReference type="GO" id="GO:0005737">
    <property type="term" value="C:cytoplasm"/>
    <property type="evidence" value="ECO:0007669"/>
    <property type="project" value="TreeGrafter"/>
</dbReference>
<evidence type="ECO:0000256" key="1">
    <source>
        <dbReference type="ARBA" id="ARBA00007787"/>
    </source>
</evidence>
<dbReference type="InterPro" id="IPR014025">
    <property type="entry name" value="Glutaredoxin_subgr"/>
</dbReference>
<dbReference type="AlphaFoldDB" id="A0A191ZHU6"/>
<reference evidence="8 9" key="1">
    <citation type="submission" date="2016-06" db="EMBL/GenBank/DDBJ databases">
        <title>Insight into the functional genes involving in sulfur oxidation in Pearl River water.</title>
        <authorList>
            <person name="Luo J."/>
            <person name="Tan X."/>
            <person name="Lin W."/>
        </authorList>
    </citation>
    <scope>NUCLEOTIDE SEQUENCE [LARGE SCALE GENOMIC DNA]</scope>
    <source>
        <strain evidence="8 9">LS2</strain>
    </source>
</reference>
<dbReference type="Proteomes" id="UP000078596">
    <property type="component" value="Chromosome"/>
</dbReference>
<keyword evidence="5 6" id="KW-0676">Redox-active center</keyword>
<dbReference type="NCBIfam" id="TIGR02181">
    <property type="entry name" value="GRX_bact"/>
    <property type="match status" value="1"/>
</dbReference>
<gene>
    <name evidence="8" type="ORF">A9404_08775</name>
</gene>
<evidence type="ECO:0000313" key="8">
    <source>
        <dbReference type="EMBL" id="ANJ67466.1"/>
    </source>
</evidence>
<dbReference type="InterPro" id="IPR011767">
    <property type="entry name" value="GLR_AS"/>
</dbReference>
<dbReference type="CDD" id="cd03418">
    <property type="entry name" value="GRX_GRXb_1_3_like"/>
    <property type="match status" value="1"/>
</dbReference>
<dbReference type="GO" id="GO:0034599">
    <property type="term" value="P:cellular response to oxidative stress"/>
    <property type="evidence" value="ECO:0007669"/>
    <property type="project" value="TreeGrafter"/>
</dbReference>
<dbReference type="RefSeq" id="WP_066100391.1">
    <property type="nucleotide sequence ID" value="NZ_CP016027.1"/>
</dbReference>
<evidence type="ECO:0000256" key="2">
    <source>
        <dbReference type="ARBA" id="ARBA00022448"/>
    </source>
</evidence>
<keyword evidence="4" id="KW-1015">Disulfide bond</keyword>
<dbReference type="STRING" id="1860122.A9404_08775"/>
<dbReference type="PANTHER" id="PTHR45694:SF18">
    <property type="entry name" value="GLUTAREDOXIN-1-RELATED"/>
    <property type="match status" value="1"/>
</dbReference>
<evidence type="ECO:0000256" key="3">
    <source>
        <dbReference type="ARBA" id="ARBA00022982"/>
    </source>
</evidence>
<dbReference type="InterPro" id="IPR036249">
    <property type="entry name" value="Thioredoxin-like_sf"/>
</dbReference>
<dbReference type="OrthoDB" id="9814618at2"/>
<dbReference type="GO" id="GO:0015038">
    <property type="term" value="F:glutathione disulfide oxidoreductase activity"/>
    <property type="evidence" value="ECO:0007669"/>
    <property type="project" value="UniProtKB-UniRule"/>
</dbReference>
<accession>A0A191ZHU6</accession>
<dbReference type="GO" id="GO:0045454">
    <property type="term" value="P:cell redox homeostasis"/>
    <property type="evidence" value="ECO:0007669"/>
    <property type="project" value="InterPro"/>
</dbReference>
<keyword evidence="9" id="KW-1185">Reference proteome</keyword>
<sequence length="113" mass="12448">MSESDAVRESSVPAPQIVVYYSDLCPYCHFAKRLLKQEGLVFEGISVDFSRDRRAEMEARSGRYTVPQIFIGETHVGGYDDLAALKASGDLYALLDKERGADKSSSEQGAAHD</sequence>
<organism evidence="8 9">
    <name type="scientific">Halothiobacillus diazotrophicus</name>
    <dbReference type="NCBI Taxonomy" id="1860122"/>
    <lineage>
        <taxon>Bacteria</taxon>
        <taxon>Pseudomonadati</taxon>
        <taxon>Pseudomonadota</taxon>
        <taxon>Gammaproteobacteria</taxon>
        <taxon>Chromatiales</taxon>
        <taxon>Halothiobacillaceae</taxon>
        <taxon>Halothiobacillus</taxon>
    </lineage>
</organism>
<proteinExistence type="inferred from homology"/>
<evidence type="ECO:0000256" key="5">
    <source>
        <dbReference type="ARBA" id="ARBA00023284"/>
    </source>
</evidence>
<evidence type="ECO:0000313" key="9">
    <source>
        <dbReference type="Proteomes" id="UP000078596"/>
    </source>
</evidence>
<dbReference type="KEGG" id="haz:A9404_08775"/>
<feature type="domain" description="Glutaredoxin" evidence="7">
    <location>
        <begin position="17"/>
        <end position="76"/>
    </location>
</feature>
<name>A0A191ZHU6_9GAMM</name>
<dbReference type="PROSITE" id="PS51354">
    <property type="entry name" value="GLUTAREDOXIN_2"/>
    <property type="match status" value="1"/>
</dbReference>
<evidence type="ECO:0000259" key="7">
    <source>
        <dbReference type="Pfam" id="PF00462"/>
    </source>
</evidence>
<protein>
    <recommendedName>
        <fullName evidence="6">Glutaredoxin</fullName>
    </recommendedName>
</protein>
<dbReference type="InterPro" id="IPR002109">
    <property type="entry name" value="Glutaredoxin"/>
</dbReference>
<evidence type="ECO:0000256" key="4">
    <source>
        <dbReference type="ARBA" id="ARBA00023157"/>
    </source>
</evidence>
<keyword evidence="3 6" id="KW-0249">Electron transport</keyword>